<dbReference type="EMBL" id="PJMY01000003">
    <property type="protein sequence ID" value="PKV94689.1"/>
    <property type="molecule type" value="Genomic_DNA"/>
</dbReference>
<evidence type="ECO:0000313" key="3">
    <source>
        <dbReference type="Proteomes" id="UP000233750"/>
    </source>
</evidence>
<evidence type="ECO:0000313" key="4">
    <source>
        <dbReference type="Proteomes" id="UP000550260"/>
    </source>
</evidence>
<accession>A0A8E1VZ18</accession>
<evidence type="ECO:0000313" key="2">
    <source>
        <dbReference type="EMBL" id="PKV94689.1"/>
    </source>
</evidence>
<gene>
    <name evidence="2" type="ORF">ATK30_5569</name>
    <name evidence="1" type="ORF">H5411_16990</name>
</gene>
<comment type="caution">
    <text evidence="2">The sequence shown here is derived from an EMBL/GenBank/DDBJ whole genome shotgun (WGS) entry which is preliminary data.</text>
</comment>
<dbReference type="RefSeq" id="WP_051165933.1">
    <property type="nucleotide sequence ID" value="NZ_JACJHR010000021.1"/>
</dbReference>
<dbReference type="EMBL" id="JACJHR010000021">
    <property type="protein sequence ID" value="MBB2500818.1"/>
    <property type="molecule type" value="Genomic_DNA"/>
</dbReference>
<dbReference type="Proteomes" id="UP000233750">
    <property type="component" value="Unassembled WGS sequence"/>
</dbReference>
<reference evidence="2 3" key="1">
    <citation type="submission" date="2017-12" db="EMBL/GenBank/DDBJ databases">
        <title>Sequencing the genomes of 1000 Actinobacteria strains.</title>
        <authorList>
            <person name="Klenk H.-P."/>
        </authorList>
    </citation>
    <scope>NUCLEOTIDE SEQUENCE [LARGE SCALE GENOMIC DNA]</scope>
    <source>
        <strain evidence="2 3">DSM 45165</strain>
    </source>
</reference>
<evidence type="ECO:0000313" key="1">
    <source>
        <dbReference type="EMBL" id="MBB2500818.1"/>
    </source>
</evidence>
<dbReference type="AlphaFoldDB" id="A0A2N3WLE3"/>
<dbReference type="OrthoDB" id="54416at2"/>
<keyword evidence="3" id="KW-1185">Reference proteome</keyword>
<dbReference type="Proteomes" id="UP000550260">
    <property type="component" value="Unassembled WGS sequence"/>
</dbReference>
<accession>A0A2N3WLE3</accession>
<protein>
    <submittedName>
        <fullName evidence="2">Uncharacterized protein</fullName>
    </submittedName>
</protein>
<reference evidence="1 4" key="2">
    <citation type="submission" date="2020-08" db="EMBL/GenBank/DDBJ databases">
        <title>Amycolatopsis echigonensis JCM 21831.</title>
        <authorList>
            <person name="Tedsree N."/>
            <person name="Kuncharoen N."/>
            <person name="Likhitwitayawuid K."/>
            <person name="Tanasupawat S."/>
        </authorList>
    </citation>
    <scope>NUCLEOTIDE SEQUENCE [LARGE SCALE GENOMIC DNA]</scope>
    <source>
        <strain evidence="1 4">JCM 21831</strain>
    </source>
</reference>
<sequence>MPEQQAVRPTLMTRLAAVLRGEVSAETVEAYRRAGAGAYEDLLTAEKLRDRLAGRGATLWQARPGELSQLLCTWNAFALQTLGDQFVEADYTAVPRTVGYLPPVTAEQAAAFLGEVEQWSSRARRAARDPGFDVAAEVSLPASLPAWVEAEPCPRAHLAAMLAAVRTMRDHVQAAQADFARTGIPAGKNALAATVDGMVAEAEGTASYAESLWSPNADAAVHQRVENSVKCAIERYYLIGQLLAMPALLDRPDVQVAMVSGPALPVPGQAGFDPWCLTDPASRASWKRDPAARRAIDHLWRCDPDPAATLTIQAQIDAALRAEAIAAGTTASGAAIGNYYCCPWSAIYLVRAPVVIAGRRLRPGDQFTLDVSAEEIAEGGPFKRALLVGPFHPTNDIDYCDPASGGRHG</sequence>
<name>A0A2N3WLE3_9PSEU</name>
<proteinExistence type="predicted"/>
<organism evidence="2 3">
    <name type="scientific">Amycolatopsis echigonensis</name>
    <dbReference type="NCBI Taxonomy" id="2576905"/>
    <lineage>
        <taxon>Bacteria</taxon>
        <taxon>Bacillati</taxon>
        <taxon>Actinomycetota</taxon>
        <taxon>Actinomycetes</taxon>
        <taxon>Pseudonocardiales</taxon>
        <taxon>Pseudonocardiaceae</taxon>
        <taxon>Amycolatopsis</taxon>
    </lineage>
</organism>